<comment type="caution">
    <text evidence="2">The sequence shown here is derived from an EMBL/GenBank/DDBJ whole genome shotgun (WGS) entry which is preliminary data.</text>
</comment>
<dbReference type="Proteomes" id="UP000015354">
    <property type="component" value="Unassembled WGS sequence"/>
</dbReference>
<keyword evidence="3" id="KW-1185">Reference proteome</keyword>
<evidence type="ECO:0000256" key="1">
    <source>
        <dbReference type="SAM" id="MobiDB-lite"/>
    </source>
</evidence>
<evidence type="ECO:0000313" key="2">
    <source>
        <dbReference type="EMBL" id="EPY19690.1"/>
    </source>
</evidence>
<organism evidence="2 3">
    <name type="scientific">Strigomonas culicis</name>
    <dbReference type="NCBI Taxonomy" id="28005"/>
    <lineage>
        <taxon>Eukaryota</taxon>
        <taxon>Discoba</taxon>
        <taxon>Euglenozoa</taxon>
        <taxon>Kinetoplastea</taxon>
        <taxon>Metakinetoplastina</taxon>
        <taxon>Trypanosomatida</taxon>
        <taxon>Trypanosomatidae</taxon>
        <taxon>Strigomonadinae</taxon>
        <taxon>Strigomonas</taxon>
    </lineage>
</organism>
<dbReference type="OrthoDB" id="269429at2759"/>
<feature type="region of interest" description="Disordered" evidence="1">
    <location>
        <begin position="1"/>
        <end position="47"/>
    </location>
</feature>
<name>S9V9P8_9TRYP</name>
<dbReference type="EMBL" id="ATMH01009334">
    <property type="protein sequence ID" value="EPY19690.1"/>
    <property type="molecule type" value="Genomic_DNA"/>
</dbReference>
<feature type="compositionally biased region" description="Low complexity" evidence="1">
    <location>
        <begin position="8"/>
        <end position="30"/>
    </location>
</feature>
<dbReference type="AlphaFoldDB" id="S9V9P8"/>
<reference evidence="2 3" key="1">
    <citation type="journal article" date="2013" name="PLoS ONE">
        <title>Predicting the Proteins of Angomonas deanei, Strigomonas culicis and Their Respective Endosymbionts Reveals New Aspects of the Trypanosomatidae Family.</title>
        <authorList>
            <person name="Motta M.C."/>
            <person name="Martins A.C."/>
            <person name="de Souza S.S."/>
            <person name="Catta-Preta C.M."/>
            <person name="Silva R."/>
            <person name="Klein C.C."/>
            <person name="de Almeida L.G."/>
            <person name="de Lima Cunha O."/>
            <person name="Ciapina L.P."/>
            <person name="Brocchi M."/>
            <person name="Colabardini A.C."/>
            <person name="de Araujo Lima B."/>
            <person name="Machado C.R."/>
            <person name="de Almeida Soares C.M."/>
            <person name="Probst C.M."/>
            <person name="de Menezes C.B."/>
            <person name="Thompson C.E."/>
            <person name="Bartholomeu D.C."/>
            <person name="Gradia D.F."/>
            <person name="Pavoni D.P."/>
            <person name="Grisard E.C."/>
            <person name="Fantinatti-Garboggini F."/>
            <person name="Marchini F.K."/>
            <person name="Rodrigues-Luiz G.F."/>
            <person name="Wagner G."/>
            <person name="Goldman G.H."/>
            <person name="Fietto J.L."/>
            <person name="Elias M.C."/>
            <person name="Goldman M.H."/>
            <person name="Sagot M.F."/>
            <person name="Pereira M."/>
            <person name="Stoco P.H."/>
            <person name="de Mendonca-Neto R.P."/>
            <person name="Teixeira S.M."/>
            <person name="Maciel T.E."/>
            <person name="de Oliveira Mendes T.A."/>
            <person name="Urmenyi T.P."/>
            <person name="de Souza W."/>
            <person name="Schenkman S."/>
            <person name="de Vasconcelos A.T."/>
        </authorList>
    </citation>
    <scope>NUCLEOTIDE SEQUENCE [LARGE SCALE GENOMIC DNA]</scope>
</reference>
<sequence>MSSPSPPTAASRRGAAGSAAGSSRATAGKGAAEEEPVDPRENPANFGNITRLGVQHKSEEEGNIYKKVATLNGYTFEVPPVNRFHSKTAESKFTQLAGGMNPKFDPSRFDNLRERLQVESKRTKDGYLQAIAILYAEQLGNEFMKTTGVDYPELERMFYPTYLPTYDAALRAVALRRPLWWRQGVFSRLEDISRLPLDRCDVNRQAQFSFQEWFSLFWNYYQPFNPIAYYCMITAQSIIYSRELVDSVADYLAERHSLITDSRAKKAPILFLGARTGKFGALLNATKKLPVPVLHTHEKPNTNPYLLVIPQHKQAAFKPNPIIKLKNQAALEKYEPAIVLLSDMTMNTDLTAQVRQQGSVREYMYFGVPDSYVEGHAWDTWGYFKYREKGTDHIPPFMREGFMKMPLPHLSRWMLHKVDSDMQMGNGAVTAWVRTPLMPRANMKWHWRMQRLRPLY</sequence>
<proteinExistence type="predicted"/>
<evidence type="ECO:0000313" key="3">
    <source>
        <dbReference type="Proteomes" id="UP000015354"/>
    </source>
</evidence>
<protein>
    <submittedName>
        <fullName evidence="2">Uncharacterized protein</fullName>
    </submittedName>
</protein>
<accession>S9V9P8</accession>
<gene>
    <name evidence="2" type="ORF">STCU_09334</name>
</gene>